<evidence type="ECO:0000313" key="3">
    <source>
        <dbReference type="EMBL" id="GAA4512279.1"/>
    </source>
</evidence>
<gene>
    <name evidence="3" type="ORF">GCM10023173_06100</name>
</gene>
<keyword evidence="1" id="KW-0732">Signal</keyword>
<accession>A0ABP8QX30</accession>
<feature type="signal peptide" evidence="1">
    <location>
        <begin position="1"/>
        <end position="20"/>
    </location>
</feature>
<name>A0ABP8QX30_9SPHI</name>
<dbReference type="PANTHER" id="PTHR34406:SF1">
    <property type="entry name" value="PROTEIN YCEI"/>
    <property type="match status" value="1"/>
</dbReference>
<dbReference type="Pfam" id="PF04264">
    <property type="entry name" value="YceI"/>
    <property type="match status" value="1"/>
</dbReference>
<evidence type="ECO:0000256" key="1">
    <source>
        <dbReference type="SAM" id="SignalP"/>
    </source>
</evidence>
<dbReference type="SMART" id="SM00867">
    <property type="entry name" value="YceI"/>
    <property type="match status" value="1"/>
</dbReference>
<dbReference type="SUPFAM" id="SSF101874">
    <property type="entry name" value="YceI-like"/>
    <property type="match status" value="1"/>
</dbReference>
<feature type="chain" id="PRO_5045157020" evidence="1">
    <location>
        <begin position="21"/>
        <end position="195"/>
    </location>
</feature>
<evidence type="ECO:0000259" key="2">
    <source>
        <dbReference type="SMART" id="SM00867"/>
    </source>
</evidence>
<dbReference type="Proteomes" id="UP001500394">
    <property type="component" value="Unassembled WGS sequence"/>
</dbReference>
<dbReference type="PANTHER" id="PTHR34406">
    <property type="entry name" value="PROTEIN YCEI"/>
    <property type="match status" value="1"/>
</dbReference>
<keyword evidence="4" id="KW-1185">Reference proteome</keyword>
<feature type="domain" description="Lipid/polyisoprenoid-binding YceI-like" evidence="2">
    <location>
        <begin position="23"/>
        <end position="193"/>
    </location>
</feature>
<dbReference type="InterPro" id="IPR007372">
    <property type="entry name" value="Lipid/polyisoprenoid-bd_YceI"/>
</dbReference>
<comment type="caution">
    <text evidence="3">The sequence shown here is derived from an EMBL/GenBank/DDBJ whole genome shotgun (WGS) entry which is preliminary data.</text>
</comment>
<dbReference type="InterPro" id="IPR036761">
    <property type="entry name" value="TTHA0802/YceI-like_sf"/>
</dbReference>
<reference evidence="4" key="1">
    <citation type="journal article" date="2019" name="Int. J. Syst. Evol. Microbiol.">
        <title>The Global Catalogue of Microorganisms (GCM) 10K type strain sequencing project: providing services to taxonomists for standard genome sequencing and annotation.</title>
        <authorList>
            <consortium name="The Broad Institute Genomics Platform"/>
            <consortium name="The Broad Institute Genome Sequencing Center for Infectious Disease"/>
            <person name="Wu L."/>
            <person name="Ma J."/>
        </authorList>
    </citation>
    <scope>NUCLEOTIDE SEQUENCE [LARGE SCALE GENOMIC DNA]</scope>
    <source>
        <strain evidence="4">JCM 17858</strain>
    </source>
</reference>
<protein>
    <submittedName>
        <fullName evidence="3">YceI family protein</fullName>
    </submittedName>
</protein>
<dbReference type="RefSeq" id="WP_345064558.1">
    <property type="nucleotide sequence ID" value="NZ_BAABGR010000006.1"/>
</dbReference>
<dbReference type="Gene3D" id="2.40.128.110">
    <property type="entry name" value="Lipid/polyisoprenoid-binding, YceI-like"/>
    <property type="match status" value="1"/>
</dbReference>
<sequence>MKTIFKVLAALLIICNCAYGQVKWEVDPAHTNVRFEVNHLGIAFVDGQFKKLEGSVETKSDKDFNGAKINFIIDVNSIDTRVEMRDNHLKSDDFFSAQKYPTMKLENAVLNGKDGNYTLTGDLTIRDITKKVTFTVKQNNGIITDPWGKTRAGFTATGRINRFDFGIQYADKLPTGVMAVAPEVELTINVELVKN</sequence>
<organism evidence="3 4">
    <name type="scientific">Sphingobacterium thermophilum</name>
    <dbReference type="NCBI Taxonomy" id="768534"/>
    <lineage>
        <taxon>Bacteria</taxon>
        <taxon>Pseudomonadati</taxon>
        <taxon>Bacteroidota</taxon>
        <taxon>Sphingobacteriia</taxon>
        <taxon>Sphingobacteriales</taxon>
        <taxon>Sphingobacteriaceae</taxon>
        <taxon>Sphingobacterium</taxon>
    </lineage>
</organism>
<evidence type="ECO:0000313" key="4">
    <source>
        <dbReference type="Proteomes" id="UP001500394"/>
    </source>
</evidence>
<proteinExistence type="predicted"/>
<dbReference type="EMBL" id="BAABGR010000006">
    <property type="protein sequence ID" value="GAA4512279.1"/>
    <property type="molecule type" value="Genomic_DNA"/>
</dbReference>